<dbReference type="PROSITE" id="PS51462">
    <property type="entry name" value="NUDIX"/>
    <property type="match status" value="1"/>
</dbReference>
<keyword evidence="3" id="KW-0378">Hydrolase</keyword>
<dbReference type="InterPro" id="IPR015797">
    <property type="entry name" value="NUDIX_hydrolase-like_dom_sf"/>
</dbReference>
<evidence type="ECO:0000313" key="6">
    <source>
        <dbReference type="EMBL" id="SON56148.1"/>
    </source>
</evidence>
<proteinExistence type="predicted"/>
<dbReference type="Gene3D" id="3.90.79.10">
    <property type="entry name" value="Nucleoside Triphosphate Pyrophosphohydrolase"/>
    <property type="match status" value="1"/>
</dbReference>
<keyword evidence="2" id="KW-0479">Metal-binding</keyword>
<evidence type="ECO:0000259" key="5">
    <source>
        <dbReference type="PROSITE" id="PS51462"/>
    </source>
</evidence>
<evidence type="ECO:0000256" key="1">
    <source>
        <dbReference type="ARBA" id="ARBA00001946"/>
    </source>
</evidence>
<keyword evidence="7" id="KW-1185">Reference proteome</keyword>
<name>A0A2C9D7N4_9HYPH</name>
<dbReference type="GO" id="GO:0046872">
    <property type="term" value="F:metal ion binding"/>
    <property type="evidence" value="ECO:0007669"/>
    <property type="project" value="UniProtKB-KW"/>
</dbReference>
<dbReference type="CDD" id="cd04666">
    <property type="entry name" value="NUDIX_DIPP2_like_Nudt4"/>
    <property type="match status" value="1"/>
</dbReference>
<dbReference type="SUPFAM" id="SSF55811">
    <property type="entry name" value="Nudix"/>
    <property type="match status" value="1"/>
</dbReference>
<dbReference type="InterPro" id="IPR000086">
    <property type="entry name" value="NUDIX_hydrolase_dom"/>
</dbReference>
<dbReference type="GO" id="GO:0005737">
    <property type="term" value="C:cytoplasm"/>
    <property type="evidence" value="ECO:0007669"/>
    <property type="project" value="TreeGrafter"/>
</dbReference>
<evidence type="ECO:0000313" key="7">
    <source>
        <dbReference type="Proteomes" id="UP000223606"/>
    </source>
</evidence>
<feature type="domain" description="Nudix hydrolase" evidence="5">
    <location>
        <begin position="14"/>
        <end position="145"/>
    </location>
</feature>
<accession>A0A2C9D7N4</accession>
<dbReference type="RefSeq" id="WP_245883862.1">
    <property type="nucleotide sequence ID" value="NZ_LT960614.1"/>
</dbReference>
<evidence type="ECO:0000256" key="3">
    <source>
        <dbReference type="ARBA" id="ARBA00022801"/>
    </source>
</evidence>
<reference evidence="7" key="1">
    <citation type="submission" date="2017-09" db="EMBL/GenBank/DDBJ databases">
        <title>Genome sequence of Nannocystis excedens DSM 71.</title>
        <authorList>
            <person name="Blom J."/>
        </authorList>
    </citation>
    <scope>NUCLEOTIDE SEQUENCE [LARGE SCALE GENOMIC DNA]</scope>
    <source>
        <strain evidence="7">type strain: E19</strain>
    </source>
</reference>
<gene>
    <name evidence="6" type="ORF">HDIA_2607</name>
</gene>
<dbReference type="EMBL" id="LT960614">
    <property type="protein sequence ID" value="SON56148.1"/>
    <property type="molecule type" value="Genomic_DNA"/>
</dbReference>
<dbReference type="KEGG" id="hdi:HDIA_2607"/>
<dbReference type="PANTHER" id="PTHR12629">
    <property type="entry name" value="DIPHOSPHOINOSITOL POLYPHOSPHATE PHOSPHOHYDROLASE"/>
    <property type="match status" value="1"/>
</dbReference>
<sequence>MKKKAKKKLAPKTMRRQVAALPICHDESGNPRVLLISSRETQRPVIPKGWQMKGKPDHLAAEIEAFEEAGVKGRISKKPVGTYRYWKRLSDQFALVDVDVYALEVAEHCLEWPEQEQRQARWFSPEDAALLIDEPLLAALIRRLV</sequence>
<comment type="cofactor">
    <cofactor evidence="1">
        <name>Mg(2+)</name>
        <dbReference type="ChEBI" id="CHEBI:18420"/>
    </cofactor>
</comment>
<dbReference type="Proteomes" id="UP000223606">
    <property type="component" value="Chromosome 1"/>
</dbReference>
<dbReference type="GO" id="GO:0016462">
    <property type="term" value="F:pyrophosphatase activity"/>
    <property type="evidence" value="ECO:0007669"/>
    <property type="project" value="InterPro"/>
</dbReference>
<dbReference type="PANTHER" id="PTHR12629:SF0">
    <property type="entry name" value="DIPHOSPHOINOSITOL-POLYPHOSPHATE DIPHOSPHATASE"/>
    <property type="match status" value="1"/>
</dbReference>
<dbReference type="AlphaFoldDB" id="A0A2C9D7N4"/>
<evidence type="ECO:0000256" key="2">
    <source>
        <dbReference type="ARBA" id="ARBA00022723"/>
    </source>
</evidence>
<dbReference type="Pfam" id="PF00293">
    <property type="entry name" value="NUDIX"/>
    <property type="match status" value="1"/>
</dbReference>
<evidence type="ECO:0000256" key="4">
    <source>
        <dbReference type="ARBA" id="ARBA00022842"/>
    </source>
</evidence>
<protein>
    <submittedName>
        <fullName evidence="6">NUDIX domain protein</fullName>
    </submittedName>
</protein>
<dbReference type="InterPro" id="IPR047198">
    <property type="entry name" value="DDP-like_NUDIX"/>
</dbReference>
<keyword evidence="4" id="KW-0460">Magnesium</keyword>
<organism evidence="6 7">
    <name type="scientific">Hartmannibacter diazotrophicus</name>
    <dbReference type="NCBI Taxonomy" id="1482074"/>
    <lineage>
        <taxon>Bacteria</taxon>
        <taxon>Pseudomonadati</taxon>
        <taxon>Pseudomonadota</taxon>
        <taxon>Alphaproteobacteria</taxon>
        <taxon>Hyphomicrobiales</taxon>
        <taxon>Pleomorphomonadaceae</taxon>
        <taxon>Hartmannibacter</taxon>
    </lineage>
</organism>